<dbReference type="InterPro" id="IPR041664">
    <property type="entry name" value="AAA_16"/>
</dbReference>
<feature type="domain" description="Orc1-like AAA ATPase" evidence="4">
    <location>
        <begin position="17"/>
        <end position="235"/>
    </location>
</feature>
<dbReference type="PROSITE" id="PS50005">
    <property type="entry name" value="TPR"/>
    <property type="match status" value="2"/>
</dbReference>
<gene>
    <name evidence="5" type="ORF">LZC94_07135</name>
</gene>
<dbReference type="InterPro" id="IPR019734">
    <property type="entry name" value="TPR_rpt"/>
</dbReference>
<dbReference type="RefSeq" id="WP_394826669.1">
    <property type="nucleotide sequence ID" value="NZ_CP089984.1"/>
</dbReference>
<dbReference type="PANTHER" id="PTHR16305">
    <property type="entry name" value="TESTICULAR SOLUBLE ADENYLYL CYCLASE"/>
    <property type="match status" value="1"/>
</dbReference>
<name>A0ABZ2M5T8_9BACT</name>
<evidence type="ECO:0000313" key="6">
    <source>
        <dbReference type="Proteomes" id="UP001370348"/>
    </source>
</evidence>
<dbReference type="PANTHER" id="PTHR16305:SF28">
    <property type="entry name" value="GUANYLATE CYCLASE DOMAIN-CONTAINING PROTEIN"/>
    <property type="match status" value="1"/>
</dbReference>
<sequence length="921" mass="101032">MSFASSQSFASNEHRATLVGRAAEMHELHDALRNVRDKGRARTVTILGAAGIGKTRLVRDFLSKMRGPHDRAPRVFRGSARAVDAEFGIFARILRARFGLVDGMDPEAAMAQLRSQVTTVLGDTNVGDICYFLGKLVGLDFPPSPLIHAVEAAPGEGTSGASLLRRAIVKRFLEADAGANGSSGPASGGSSGGFSGGPGGRAPIVLVFDDLHHAHDASLDLLSYLIDHLQAPILVLCMARPEILARRDTWFSHGSGRHHWMELAPLSEADAQSAMNDLLSPSGDDPARPELVEAACNLAGGNPALLDQMVRIFLDMGVLEAEDELAEEERWRIHVDKLEDVRLPLTVEDAVQARIAALAPAERDLLERAATMGAVFWLGGLLAIHRLEQPTPEFWAAGDSEEILAMRQVLRDLTERDYILKLPDSTFPHDEEYVFKHNLEREALVKLIPPLTARRYHAQLADWLSFKAQVHAHEETMGMLARHREAAGAPSQAAAAFLEAGDVARAQYANSKAVEYYALGLSLLSGAGIEANPDQRIFGLHHYGDVLQALGRNEDALSAFREMLTRAHRLDLRARGGAAHGRIGRLYRDTGQLDEAKRHLDTALALFAESEDERGIASTVDDIGKLHFLRGDYHRALEYTGRALAMRRQIGDRRSIALSLNNLGKVYQDSGQFTRALECFEQALQIRREIGDLVGVVISLNDLGMVAEEQHDDHRALPLYHEAYEVAKGIADRNRMALVLTNLGKTLNRVGEVEKAIFYLKQAEELADELGDKVGLAEAVRGLGRAYLARREYTKARECMLRAMEMFTEVQNKVEVGIALRALAEVSAEGSAGGEWQENARAYVLQSIEVFEEIGNDVELARSCRAYAAMLHLAAKAEGDPNLAAEADSYARRAEEIFEKLNIRAFGIDPDAFFASRQQGS</sequence>
<keyword evidence="6" id="KW-1185">Reference proteome</keyword>
<evidence type="ECO:0000313" key="5">
    <source>
        <dbReference type="EMBL" id="WXB17040.1"/>
    </source>
</evidence>
<protein>
    <submittedName>
        <fullName evidence="5">Tetratricopeptide repeat protein</fullName>
    </submittedName>
</protein>
<dbReference type="Gene3D" id="1.25.40.10">
    <property type="entry name" value="Tetratricopeptide repeat domain"/>
    <property type="match status" value="2"/>
</dbReference>
<dbReference type="InterPro" id="IPR011990">
    <property type="entry name" value="TPR-like_helical_dom_sf"/>
</dbReference>
<keyword evidence="1" id="KW-0547">Nucleotide-binding</keyword>
<dbReference type="Proteomes" id="UP001370348">
    <property type="component" value="Chromosome"/>
</dbReference>
<evidence type="ECO:0000256" key="2">
    <source>
        <dbReference type="ARBA" id="ARBA00022840"/>
    </source>
</evidence>
<evidence type="ECO:0000256" key="3">
    <source>
        <dbReference type="PROSITE-ProRule" id="PRU00339"/>
    </source>
</evidence>
<feature type="repeat" description="TPR" evidence="3">
    <location>
        <begin position="657"/>
        <end position="690"/>
    </location>
</feature>
<dbReference type="SMART" id="SM00028">
    <property type="entry name" value="TPR"/>
    <property type="match status" value="6"/>
</dbReference>
<keyword evidence="2" id="KW-0067">ATP-binding</keyword>
<dbReference type="Pfam" id="PF13424">
    <property type="entry name" value="TPR_12"/>
    <property type="match status" value="3"/>
</dbReference>
<proteinExistence type="predicted"/>
<keyword evidence="3" id="KW-0802">TPR repeat</keyword>
<dbReference type="SUPFAM" id="SSF48452">
    <property type="entry name" value="TPR-like"/>
    <property type="match status" value="2"/>
</dbReference>
<dbReference type="PROSITE" id="PS50293">
    <property type="entry name" value="TPR_REGION"/>
    <property type="match status" value="1"/>
</dbReference>
<dbReference type="EMBL" id="CP089984">
    <property type="protein sequence ID" value="WXB17040.1"/>
    <property type="molecule type" value="Genomic_DNA"/>
</dbReference>
<accession>A0ABZ2M5T8</accession>
<evidence type="ECO:0000259" key="4">
    <source>
        <dbReference type="Pfam" id="PF13191"/>
    </source>
</evidence>
<reference evidence="5 6" key="1">
    <citation type="submission" date="2021-12" db="EMBL/GenBank/DDBJ databases">
        <title>Discovery of the Pendulisporaceae a myxobacterial family with distinct sporulation behavior and unique specialized metabolism.</title>
        <authorList>
            <person name="Garcia R."/>
            <person name="Popoff A."/>
            <person name="Bader C.D."/>
            <person name="Loehr J."/>
            <person name="Walesch S."/>
            <person name="Walt C."/>
            <person name="Boldt J."/>
            <person name="Bunk B."/>
            <person name="Haeckl F.J.F.P.J."/>
            <person name="Gunesch A.P."/>
            <person name="Birkelbach J."/>
            <person name="Nuebel U."/>
            <person name="Pietschmann T."/>
            <person name="Bach T."/>
            <person name="Mueller R."/>
        </authorList>
    </citation>
    <scope>NUCLEOTIDE SEQUENCE [LARGE SCALE GENOMIC DNA]</scope>
    <source>
        <strain evidence="5 6">MSr11954</strain>
    </source>
</reference>
<feature type="repeat" description="TPR" evidence="3">
    <location>
        <begin position="777"/>
        <end position="810"/>
    </location>
</feature>
<dbReference type="SUPFAM" id="SSF52540">
    <property type="entry name" value="P-loop containing nucleoside triphosphate hydrolases"/>
    <property type="match status" value="1"/>
</dbReference>
<dbReference type="Pfam" id="PF13191">
    <property type="entry name" value="AAA_16"/>
    <property type="match status" value="1"/>
</dbReference>
<organism evidence="5 6">
    <name type="scientific">Pendulispora albinea</name>
    <dbReference type="NCBI Taxonomy" id="2741071"/>
    <lineage>
        <taxon>Bacteria</taxon>
        <taxon>Pseudomonadati</taxon>
        <taxon>Myxococcota</taxon>
        <taxon>Myxococcia</taxon>
        <taxon>Myxococcales</taxon>
        <taxon>Sorangiineae</taxon>
        <taxon>Pendulisporaceae</taxon>
        <taxon>Pendulispora</taxon>
    </lineage>
</organism>
<dbReference type="Gene3D" id="3.40.50.300">
    <property type="entry name" value="P-loop containing nucleotide triphosphate hydrolases"/>
    <property type="match status" value="1"/>
</dbReference>
<evidence type="ECO:0000256" key="1">
    <source>
        <dbReference type="ARBA" id="ARBA00022741"/>
    </source>
</evidence>
<dbReference type="InterPro" id="IPR027417">
    <property type="entry name" value="P-loop_NTPase"/>
</dbReference>